<dbReference type="InterPro" id="IPR036388">
    <property type="entry name" value="WH-like_DNA-bd_sf"/>
</dbReference>
<dbReference type="AlphaFoldDB" id="A0A1J5Q7W2"/>
<feature type="domain" description="HTH lysR-type" evidence="5">
    <location>
        <begin position="1"/>
        <end position="24"/>
    </location>
</feature>
<keyword evidence="2" id="KW-0805">Transcription regulation</keyword>
<dbReference type="Gene3D" id="3.40.190.290">
    <property type="match status" value="1"/>
</dbReference>
<keyword evidence="4" id="KW-0804">Transcription</keyword>
<dbReference type="GO" id="GO:0010628">
    <property type="term" value="P:positive regulation of gene expression"/>
    <property type="evidence" value="ECO:0007669"/>
    <property type="project" value="TreeGrafter"/>
</dbReference>
<dbReference type="GO" id="GO:0043565">
    <property type="term" value="F:sequence-specific DNA binding"/>
    <property type="evidence" value="ECO:0007669"/>
    <property type="project" value="TreeGrafter"/>
</dbReference>
<dbReference type="InterPro" id="IPR036390">
    <property type="entry name" value="WH_DNA-bd_sf"/>
</dbReference>
<dbReference type="GO" id="GO:0009089">
    <property type="term" value="P:lysine biosynthetic process via diaminopimelate"/>
    <property type="evidence" value="ECO:0007669"/>
    <property type="project" value="TreeGrafter"/>
</dbReference>
<dbReference type="PANTHER" id="PTHR30427">
    <property type="entry name" value="TRANSCRIPTIONAL ACTIVATOR PROTEIN LYSR"/>
    <property type="match status" value="1"/>
</dbReference>
<gene>
    <name evidence="6" type="primary">yofA_5</name>
    <name evidence="6" type="ORF">GALL_447990</name>
</gene>
<proteinExistence type="inferred from homology"/>
<dbReference type="PANTHER" id="PTHR30427:SF1">
    <property type="entry name" value="TRANSCRIPTIONAL ACTIVATOR PROTEIN LYSR"/>
    <property type="match status" value="1"/>
</dbReference>
<dbReference type="InterPro" id="IPR005119">
    <property type="entry name" value="LysR_subst-bd"/>
</dbReference>
<dbReference type="Pfam" id="PF03466">
    <property type="entry name" value="LysR_substrate"/>
    <property type="match status" value="1"/>
</dbReference>
<accession>A0A1J5Q7W2</accession>
<name>A0A1J5Q7W2_9ZZZZ</name>
<dbReference type="SUPFAM" id="SSF53850">
    <property type="entry name" value="Periplasmic binding protein-like II"/>
    <property type="match status" value="1"/>
</dbReference>
<dbReference type="PROSITE" id="PS50931">
    <property type="entry name" value="HTH_LYSR"/>
    <property type="match status" value="1"/>
</dbReference>
<reference evidence="6" key="1">
    <citation type="submission" date="2016-10" db="EMBL/GenBank/DDBJ databases">
        <title>Sequence of Gallionella enrichment culture.</title>
        <authorList>
            <person name="Poehlein A."/>
            <person name="Muehling M."/>
            <person name="Daniel R."/>
        </authorList>
    </citation>
    <scope>NUCLEOTIDE SEQUENCE</scope>
</reference>
<evidence type="ECO:0000313" key="6">
    <source>
        <dbReference type="EMBL" id="OIQ73563.1"/>
    </source>
</evidence>
<sequence>MMKHLEVRLGVRLFERMHGRLVATPDAQRLFTEIERVYSGVERVREVALGLHKGQGVRLSVVCSPSIGISIAPSALAAFAARFPSIDIDFSVQPVAPLLDDIAVNRCDLGISIVPVNHPGIQQRYLADVPVVIALPDSAARVKGKSLRWKDLNGQPYIGFAKDSVQGAQVNKLLEDAGVSPEVRLTTRVAIDALRLVQRGMGFAIVDALSAHAFEGQGVTIKKLPQTFAYAVTAHWSMTVPLSHHQLLFIEALQTELEKYRSMGVRIARG</sequence>
<comment type="caution">
    <text evidence="6">The sequence shown here is derived from an EMBL/GenBank/DDBJ whole genome shotgun (WGS) entry which is preliminary data.</text>
</comment>
<protein>
    <submittedName>
        <fullName evidence="6">HTH-type transcriptional regulator YofA</fullName>
    </submittedName>
</protein>
<evidence type="ECO:0000256" key="2">
    <source>
        <dbReference type="ARBA" id="ARBA00023015"/>
    </source>
</evidence>
<dbReference type="SUPFAM" id="SSF46785">
    <property type="entry name" value="Winged helix' DNA-binding domain"/>
    <property type="match status" value="1"/>
</dbReference>
<organism evidence="6">
    <name type="scientific">mine drainage metagenome</name>
    <dbReference type="NCBI Taxonomy" id="410659"/>
    <lineage>
        <taxon>unclassified sequences</taxon>
        <taxon>metagenomes</taxon>
        <taxon>ecological metagenomes</taxon>
    </lineage>
</organism>
<dbReference type="EMBL" id="MLJW01002821">
    <property type="protein sequence ID" value="OIQ73563.1"/>
    <property type="molecule type" value="Genomic_DNA"/>
</dbReference>
<evidence type="ECO:0000259" key="5">
    <source>
        <dbReference type="PROSITE" id="PS50931"/>
    </source>
</evidence>
<evidence type="ECO:0000256" key="1">
    <source>
        <dbReference type="ARBA" id="ARBA00009437"/>
    </source>
</evidence>
<keyword evidence="3" id="KW-0238">DNA-binding</keyword>
<dbReference type="Gene3D" id="1.10.10.10">
    <property type="entry name" value="Winged helix-like DNA-binding domain superfamily/Winged helix DNA-binding domain"/>
    <property type="match status" value="1"/>
</dbReference>
<dbReference type="GO" id="GO:0003700">
    <property type="term" value="F:DNA-binding transcription factor activity"/>
    <property type="evidence" value="ECO:0007669"/>
    <property type="project" value="InterPro"/>
</dbReference>
<comment type="similarity">
    <text evidence="1">Belongs to the LysR transcriptional regulatory family.</text>
</comment>
<evidence type="ECO:0000256" key="4">
    <source>
        <dbReference type="ARBA" id="ARBA00023163"/>
    </source>
</evidence>
<dbReference type="InterPro" id="IPR000847">
    <property type="entry name" value="LysR_HTH_N"/>
</dbReference>
<evidence type="ECO:0000256" key="3">
    <source>
        <dbReference type="ARBA" id="ARBA00023125"/>
    </source>
</evidence>